<dbReference type="Proteomes" id="UP000799537">
    <property type="component" value="Unassembled WGS sequence"/>
</dbReference>
<dbReference type="RefSeq" id="XP_033671541.1">
    <property type="nucleotide sequence ID" value="XM_033804947.1"/>
</dbReference>
<name>A0A6A6CXR4_ZASCE</name>
<evidence type="ECO:0000313" key="2">
    <source>
        <dbReference type="EMBL" id="KAF2170652.1"/>
    </source>
</evidence>
<organism evidence="2 3">
    <name type="scientific">Zasmidium cellare ATCC 36951</name>
    <dbReference type="NCBI Taxonomy" id="1080233"/>
    <lineage>
        <taxon>Eukaryota</taxon>
        <taxon>Fungi</taxon>
        <taxon>Dikarya</taxon>
        <taxon>Ascomycota</taxon>
        <taxon>Pezizomycotina</taxon>
        <taxon>Dothideomycetes</taxon>
        <taxon>Dothideomycetidae</taxon>
        <taxon>Mycosphaerellales</taxon>
        <taxon>Mycosphaerellaceae</taxon>
        <taxon>Zasmidium</taxon>
    </lineage>
</organism>
<evidence type="ECO:0000313" key="3">
    <source>
        <dbReference type="Proteomes" id="UP000799537"/>
    </source>
</evidence>
<feature type="compositionally biased region" description="Polar residues" evidence="1">
    <location>
        <begin position="135"/>
        <end position="146"/>
    </location>
</feature>
<keyword evidence="3" id="KW-1185">Reference proteome</keyword>
<feature type="region of interest" description="Disordered" evidence="1">
    <location>
        <begin position="108"/>
        <end position="157"/>
    </location>
</feature>
<reference evidence="2" key="1">
    <citation type="journal article" date="2020" name="Stud. Mycol.">
        <title>101 Dothideomycetes genomes: a test case for predicting lifestyles and emergence of pathogens.</title>
        <authorList>
            <person name="Haridas S."/>
            <person name="Albert R."/>
            <person name="Binder M."/>
            <person name="Bloem J."/>
            <person name="Labutti K."/>
            <person name="Salamov A."/>
            <person name="Andreopoulos B."/>
            <person name="Baker S."/>
            <person name="Barry K."/>
            <person name="Bills G."/>
            <person name="Bluhm B."/>
            <person name="Cannon C."/>
            <person name="Castanera R."/>
            <person name="Culley D."/>
            <person name="Daum C."/>
            <person name="Ezra D."/>
            <person name="Gonzalez J."/>
            <person name="Henrissat B."/>
            <person name="Kuo A."/>
            <person name="Liang C."/>
            <person name="Lipzen A."/>
            <person name="Lutzoni F."/>
            <person name="Magnuson J."/>
            <person name="Mondo S."/>
            <person name="Nolan M."/>
            <person name="Ohm R."/>
            <person name="Pangilinan J."/>
            <person name="Park H.-J."/>
            <person name="Ramirez L."/>
            <person name="Alfaro M."/>
            <person name="Sun H."/>
            <person name="Tritt A."/>
            <person name="Yoshinaga Y."/>
            <person name="Zwiers L.-H."/>
            <person name="Turgeon B."/>
            <person name="Goodwin S."/>
            <person name="Spatafora J."/>
            <person name="Crous P."/>
            <person name="Grigoriev I."/>
        </authorList>
    </citation>
    <scope>NUCLEOTIDE SEQUENCE</scope>
    <source>
        <strain evidence="2">ATCC 36951</strain>
    </source>
</reference>
<protein>
    <submittedName>
        <fullName evidence="2">Uncharacterized protein</fullName>
    </submittedName>
</protein>
<evidence type="ECO:0000256" key="1">
    <source>
        <dbReference type="SAM" id="MobiDB-lite"/>
    </source>
</evidence>
<accession>A0A6A6CXR4</accession>
<dbReference type="GeneID" id="54558219"/>
<feature type="compositionally biased region" description="Basic and acidic residues" evidence="1">
    <location>
        <begin position="123"/>
        <end position="134"/>
    </location>
</feature>
<sequence length="185" mass="21082">MQNLDGIDPRLEEISTQLDDQLEDLRHVKAAADVNMNVFRPVAESLEQFARLRNRQQHFLEKLIIFLFAKKEKRVNDNRQWRRQGVDSGLVAFGGQDHYDQLVREKLEAKSRSGEGQSGRPKTAQEENVGKESQKCSGCNRRNYQTTHHKGCPQGLANDLLELPDAVDCLPKVPILDGSQDYSRP</sequence>
<dbReference type="EMBL" id="ML993585">
    <property type="protein sequence ID" value="KAF2170652.1"/>
    <property type="molecule type" value="Genomic_DNA"/>
</dbReference>
<proteinExistence type="predicted"/>
<gene>
    <name evidence="2" type="ORF">M409DRAFT_19467</name>
</gene>
<dbReference type="AlphaFoldDB" id="A0A6A6CXR4"/>